<reference evidence="7 8" key="2">
    <citation type="submission" date="2016-06" db="EMBL/GenBank/DDBJ databases">
        <authorList>
            <person name="Rodrigo-Torres L."/>
            <person name="Arahal D.R."/>
        </authorList>
    </citation>
    <scope>NUCLEOTIDE SEQUENCE [LARGE SCALE GENOMIC DNA]</scope>
    <source>
        <strain evidence="7 8">CECT 5116</strain>
    </source>
</reference>
<dbReference type="PANTHER" id="PTHR14969:SF13">
    <property type="entry name" value="AT30094P"/>
    <property type="match status" value="1"/>
</dbReference>
<feature type="domain" description="Phosphatidic acid phosphatase type 2/haloperoxidase" evidence="5">
    <location>
        <begin position="85"/>
        <end position="197"/>
    </location>
</feature>
<dbReference type="SMART" id="SM00014">
    <property type="entry name" value="acidPPc"/>
    <property type="match status" value="1"/>
</dbReference>
<organism evidence="6 9">
    <name type="scientific">Marinomonas gallaica</name>
    <dbReference type="NCBI Taxonomy" id="1806667"/>
    <lineage>
        <taxon>Bacteria</taxon>
        <taxon>Pseudomonadati</taxon>
        <taxon>Pseudomonadota</taxon>
        <taxon>Gammaproteobacteria</taxon>
        <taxon>Oceanospirillales</taxon>
        <taxon>Oceanospirillaceae</taxon>
        <taxon>Marinomonas</taxon>
    </lineage>
</organism>
<dbReference type="GO" id="GO:0050380">
    <property type="term" value="F:undecaprenyl-diphosphatase activity"/>
    <property type="evidence" value="ECO:0007669"/>
    <property type="project" value="UniProtKB-EC"/>
</dbReference>
<gene>
    <name evidence="6" type="ORF">MGA5115_02583</name>
    <name evidence="7" type="ORF">MGA5116_03277</name>
</gene>
<dbReference type="SUPFAM" id="SSF48317">
    <property type="entry name" value="Acid phosphatase/Vanadium-dependent haloperoxidase"/>
    <property type="match status" value="1"/>
</dbReference>
<keyword evidence="4" id="KW-0812">Transmembrane</keyword>
<dbReference type="EMBL" id="FLRA01000020">
    <property type="protein sequence ID" value="SBT18452.1"/>
    <property type="molecule type" value="Genomic_DNA"/>
</dbReference>
<dbReference type="PANTHER" id="PTHR14969">
    <property type="entry name" value="SPHINGOSINE-1-PHOSPHATE PHOSPHOHYDROLASE"/>
    <property type="match status" value="1"/>
</dbReference>
<dbReference type="Gene3D" id="1.20.144.10">
    <property type="entry name" value="Phosphatidic acid phosphatase type 2/haloperoxidase"/>
    <property type="match status" value="2"/>
</dbReference>
<name>A0A1C3JTH4_9GAMM</name>
<evidence type="ECO:0000256" key="3">
    <source>
        <dbReference type="ARBA" id="ARBA00047594"/>
    </source>
</evidence>
<keyword evidence="8" id="KW-1185">Reference proteome</keyword>
<evidence type="ECO:0000313" key="7">
    <source>
        <dbReference type="EMBL" id="SBT22654.1"/>
    </source>
</evidence>
<dbReference type="Pfam" id="PF01569">
    <property type="entry name" value="PAP2"/>
    <property type="match status" value="1"/>
</dbReference>
<comment type="catalytic activity">
    <reaction evidence="3">
        <text>di-trans,octa-cis-undecaprenyl diphosphate + H2O = di-trans,octa-cis-undecaprenyl phosphate + phosphate + H(+)</text>
        <dbReference type="Rhea" id="RHEA:28094"/>
        <dbReference type="ChEBI" id="CHEBI:15377"/>
        <dbReference type="ChEBI" id="CHEBI:15378"/>
        <dbReference type="ChEBI" id="CHEBI:43474"/>
        <dbReference type="ChEBI" id="CHEBI:58405"/>
        <dbReference type="ChEBI" id="CHEBI:60392"/>
        <dbReference type="EC" id="3.6.1.27"/>
    </reaction>
</comment>
<evidence type="ECO:0000256" key="4">
    <source>
        <dbReference type="SAM" id="Phobius"/>
    </source>
</evidence>
<evidence type="ECO:0000256" key="1">
    <source>
        <dbReference type="ARBA" id="ARBA00012374"/>
    </source>
</evidence>
<dbReference type="InterPro" id="IPR000326">
    <property type="entry name" value="PAP2/HPO"/>
</dbReference>
<feature type="transmembrane region" description="Helical" evidence="4">
    <location>
        <begin position="182"/>
        <end position="200"/>
    </location>
</feature>
<accession>A0A1C3JTH4</accession>
<feature type="transmembrane region" description="Helical" evidence="4">
    <location>
        <begin position="125"/>
        <end position="144"/>
    </location>
</feature>
<dbReference type="EC" id="3.6.1.27" evidence="1"/>
<dbReference type="EMBL" id="FLRB01000021">
    <property type="protein sequence ID" value="SBT22654.1"/>
    <property type="molecule type" value="Genomic_DNA"/>
</dbReference>
<dbReference type="Proteomes" id="UP000092871">
    <property type="component" value="Unassembled WGS sequence"/>
</dbReference>
<evidence type="ECO:0000313" key="9">
    <source>
        <dbReference type="Proteomes" id="UP000092871"/>
    </source>
</evidence>
<dbReference type="Proteomes" id="UP000092840">
    <property type="component" value="Unassembled WGS sequence"/>
</dbReference>
<keyword evidence="4" id="KW-1133">Transmembrane helix</keyword>
<dbReference type="CDD" id="cd03392">
    <property type="entry name" value="PAP2_like_2"/>
    <property type="match status" value="1"/>
</dbReference>
<reference evidence="6 9" key="1">
    <citation type="submission" date="2016-06" db="EMBL/GenBank/DDBJ databases">
        <authorList>
            <person name="Kjaerup R.B."/>
            <person name="Dalgaard T.S."/>
            <person name="Juul-Madsen H.R."/>
        </authorList>
    </citation>
    <scope>NUCLEOTIDE SEQUENCE [LARGE SCALE GENOMIC DNA]</scope>
    <source>
        <strain evidence="6 9">CECT 5115</strain>
    </source>
</reference>
<keyword evidence="4" id="KW-0472">Membrane</keyword>
<protein>
    <recommendedName>
        <fullName evidence="1">undecaprenyl-diphosphate phosphatase</fullName>
        <ecNumber evidence="1">3.6.1.27</ecNumber>
    </recommendedName>
    <alternativeName>
        <fullName evidence="2">Undecaprenyl pyrophosphate phosphatase</fullName>
    </alternativeName>
</protein>
<dbReference type="InterPro" id="IPR036938">
    <property type="entry name" value="PAP2/HPO_sf"/>
</dbReference>
<evidence type="ECO:0000313" key="8">
    <source>
        <dbReference type="Proteomes" id="UP000092840"/>
    </source>
</evidence>
<evidence type="ECO:0000256" key="2">
    <source>
        <dbReference type="ARBA" id="ARBA00032707"/>
    </source>
</evidence>
<evidence type="ECO:0000259" key="5">
    <source>
        <dbReference type="SMART" id="SM00014"/>
    </source>
</evidence>
<feature type="transmembrane region" description="Helical" evidence="4">
    <location>
        <begin position="87"/>
        <end position="105"/>
    </location>
</feature>
<dbReference type="AlphaFoldDB" id="A0A1C3JTH4"/>
<feature type="transmembrane region" description="Helical" evidence="4">
    <location>
        <begin position="55"/>
        <end position="75"/>
    </location>
</feature>
<feature type="transmembrane region" description="Helical" evidence="4">
    <location>
        <begin position="156"/>
        <end position="176"/>
    </location>
</feature>
<sequence>MYRLGYPILLLGIMLCIWLSIGHAGSFDQTGLLLFRDEQGHLLGPEWVSVITRDITALGSNWILLFGVAVMSLVFTLRRHYLQAIELLVMALGGVFFSMGAKYLFERPRPDLVPHLIEVYTPSFPSGHATMSMVCFLGGALVISKMWSERSARRTLVAAAVLSSLMVGISRVMLGVHWPSDVLAGWLLGILWVLLVHQYCSHYRLNSTGLSSC</sequence>
<proteinExistence type="predicted"/>
<evidence type="ECO:0000313" key="6">
    <source>
        <dbReference type="EMBL" id="SBT18452.1"/>
    </source>
</evidence>